<dbReference type="GO" id="GO:0005829">
    <property type="term" value="C:cytosol"/>
    <property type="evidence" value="ECO:0007669"/>
    <property type="project" value="TreeGrafter"/>
</dbReference>
<dbReference type="PANTHER" id="PTHR10788">
    <property type="entry name" value="TREHALOSE-6-PHOSPHATE SYNTHASE"/>
    <property type="match status" value="1"/>
</dbReference>
<reference evidence="1 2" key="1">
    <citation type="submission" date="2020-08" db="EMBL/GenBank/DDBJ databases">
        <authorList>
            <person name="Koutsovoulos G."/>
            <person name="Danchin GJ E."/>
        </authorList>
    </citation>
    <scope>NUCLEOTIDE SEQUENCE [LARGE SCALE GENOMIC DNA]</scope>
</reference>
<proteinExistence type="predicted"/>
<dbReference type="GO" id="GO:0004805">
    <property type="term" value="F:trehalose-phosphatase activity"/>
    <property type="evidence" value="ECO:0007669"/>
    <property type="project" value="TreeGrafter"/>
</dbReference>
<dbReference type="GO" id="GO:0003825">
    <property type="term" value="F:alpha,alpha-trehalose-phosphate synthase (UDP-forming) activity"/>
    <property type="evidence" value="ECO:0007669"/>
    <property type="project" value="TreeGrafter"/>
</dbReference>
<dbReference type="AlphaFoldDB" id="A0A6V7WJR3"/>
<dbReference type="SUPFAM" id="SSF53756">
    <property type="entry name" value="UDP-Glycosyltransferase/glycogen phosphorylase"/>
    <property type="match status" value="1"/>
</dbReference>
<dbReference type="PANTHER" id="PTHR10788:SF106">
    <property type="entry name" value="BCDNA.GH08860"/>
    <property type="match status" value="1"/>
</dbReference>
<protein>
    <submittedName>
        <fullName evidence="1">Uncharacterized protein</fullName>
    </submittedName>
</protein>
<sequence length="357" mass="41607">MFAQKIYRLNRTENDFIWIHDYHLLFVGRYLREKEASFYIHLSNSQKICQKKLAEILQENVSENSGGLPVELPEGVKANLEELTNEIIFGILSFDKVGFQTNKDRINFIELAKTRFYIQITPRYNDNIFNVFADGITPINGCNLGVYPASIETRYFLNLVEKKSVQKSAEDFKIDTMKNSLEGGKLFFSVERFDYTKGILEKLEAYERYLERYPDRIGKDVFYQLAPLNRQKIHTYSRYQSACREKVLKINQDYGENYERADGRKIMKGYKAIDIRTDGMKREELVLRYMAMDIGIVTPVKDGMNLVAKEMILSNPKAALILSEGAGTHHQFSENRLGGEYHLVILYLNRFKVNTNW</sequence>
<comment type="caution">
    <text evidence="1">The sequence shown here is derived from an EMBL/GenBank/DDBJ whole genome shotgun (WGS) entry which is preliminary data.</text>
</comment>
<accession>A0A6V7WJR3</accession>
<dbReference type="Gene3D" id="3.40.50.2000">
    <property type="entry name" value="Glycogen Phosphorylase B"/>
    <property type="match status" value="2"/>
</dbReference>
<name>A0A6V7WJR3_MELEN</name>
<evidence type="ECO:0000313" key="1">
    <source>
        <dbReference type="EMBL" id="CAD2187242.1"/>
    </source>
</evidence>
<dbReference type="EMBL" id="CAJEWN010000629">
    <property type="protein sequence ID" value="CAD2187242.1"/>
    <property type="molecule type" value="Genomic_DNA"/>
</dbReference>
<dbReference type="GO" id="GO:0005992">
    <property type="term" value="P:trehalose biosynthetic process"/>
    <property type="evidence" value="ECO:0007669"/>
    <property type="project" value="InterPro"/>
</dbReference>
<dbReference type="Pfam" id="PF00982">
    <property type="entry name" value="Glyco_transf_20"/>
    <property type="match status" value="1"/>
</dbReference>
<dbReference type="InterPro" id="IPR001830">
    <property type="entry name" value="Glyco_trans_20"/>
</dbReference>
<evidence type="ECO:0000313" key="2">
    <source>
        <dbReference type="Proteomes" id="UP000580250"/>
    </source>
</evidence>
<organism evidence="1 2">
    <name type="scientific">Meloidogyne enterolobii</name>
    <name type="common">Root-knot nematode worm</name>
    <name type="synonym">Meloidogyne mayaguensis</name>
    <dbReference type="NCBI Taxonomy" id="390850"/>
    <lineage>
        <taxon>Eukaryota</taxon>
        <taxon>Metazoa</taxon>
        <taxon>Ecdysozoa</taxon>
        <taxon>Nematoda</taxon>
        <taxon>Chromadorea</taxon>
        <taxon>Rhabditida</taxon>
        <taxon>Tylenchina</taxon>
        <taxon>Tylenchomorpha</taxon>
        <taxon>Tylenchoidea</taxon>
        <taxon>Meloidogynidae</taxon>
        <taxon>Meloidogyninae</taxon>
        <taxon>Meloidogyne</taxon>
    </lineage>
</organism>
<dbReference type="OrthoDB" id="755951at2759"/>
<dbReference type="Proteomes" id="UP000580250">
    <property type="component" value="Unassembled WGS sequence"/>
</dbReference>
<gene>
    <name evidence="1" type="ORF">MENT_LOCUS39813</name>
</gene>